<proteinExistence type="predicted"/>
<accession>A0A6A5R487</accession>
<gene>
    <name evidence="1" type="ORF">M421DRAFT_355135</name>
</gene>
<dbReference type="RefSeq" id="XP_033442745.1">
    <property type="nucleotide sequence ID" value="XM_033589606.1"/>
</dbReference>
<sequence>MRSIRYLSRNLIGIEPPTEDSPKTINREQCSQNKGDQIILRRIGHETGRLSISSSLKQLLTMAIHVFHAVDLYTKLHFVCNTTCGSSFERCTFSRNLHYSGTKSLAKPLLKSDCAKSKMHHACRRRISFSSSSTLTCFISERPTSVSAPRTPARRTRSDVA</sequence>
<organism evidence="1 2">
    <name type="scientific">Didymella exigua CBS 183.55</name>
    <dbReference type="NCBI Taxonomy" id="1150837"/>
    <lineage>
        <taxon>Eukaryota</taxon>
        <taxon>Fungi</taxon>
        <taxon>Dikarya</taxon>
        <taxon>Ascomycota</taxon>
        <taxon>Pezizomycotina</taxon>
        <taxon>Dothideomycetes</taxon>
        <taxon>Pleosporomycetidae</taxon>
        <taxon>Pleosporales</taxon>
        <taxon>Pleosporineae</taxon>
        <taxon>Didymellaceae</taxon>
        <taxon>Didymella</taxon>
    </lineage>
</organism>
<keyword evidence="2" id="KW-1185">Reference proteome</keyword>
<protein>
    <submittedName>
        <fullName evidence="1">Uncharacterized protein</fullName>
    </submittedName>
</protein>
<dbReference type="Proteomes" id="UP000800082">
    <property type="component" value="Unassembled WGS sequence"/>
</dbReference>
<name>A0A6A5R487_9PLEO</name>
<dbReference type="AlphaFoldDB" id="A0A6A5R487"/>
<evidence type="ECO:0000313" key="2">
    <source>
        <dbReference type="Proteomes" id="UP000800082"/>
    </source>
</evidence>
<evidence type="ECO:0000313" key="1">
    <source>
        <dbReference type="EMBL" id="KAF1922492.1"/>
    </source>
</evidence>
<dbReference type="GeneID" id="54347254"/>
<dbReference type="EMBL" id="ML979024">
    <property type="protein sequence ID" value="KAF1922492.1"/>
    <property type="molecule type" value="Genomic_DNA"/>
</dbReference>
<reference evidence="1" key="1">
    <citation type="journal article" date="2020" name="Stud. Mycol.">
        <title>101 Dothideomycetes genomes: a test case for predicting lifestyles and emergence of pathogens.</title>
        <authorList>
            <person name="Haridas S."/>
            <person name="Albert R."/>
            <person name="Binder M."/>
            <person name="Bloem J."/>
            <person name="Labutti K."/>
            <person name="Salamov A."/>
            <person name="Andreopoulos B."/>
            <person name="Baker S."/>
            <person name="Barry K."/>
            <person name="Bills G."/>
            <person name="Bluhm B."/>
            <person name="Cannon C."/>
            <person name="Castanera R."/>
            <person name="Culley D."/>
            <person name="Daum C."/>
            <person name="Ezra D."/>
            <person name="Gonzalez J."/>
            <person name="Henrissat B."/>
            <person name="Kuo A."/>
            <person name="Liang C."/>
            <person name="Lipzen A."/>
            <person name="Lutzoni F."/>
            <person name="Magnuson J."/>
            <person name="Mondo S."/>
            <person name="Nolan M."/>
            <person name="Ohm R."/>
            <person name="Pangilinan J."/>
            <person name="Park H.-J."/>
            <person name="Ramirez L."/>
            <person name="Alfaro M."/>
            <person name="Sun H."/>
            <person name="Tritt A."/>
            <person name="Yoshinaga Y."/>
            <person name="Zwiers L.-H."/>
            <person name="Turgeon B."/>
            <person name="Goodwin S."/>
            <person name="Spatafora J."/>
            <person name="Crous P."/>
            <person name="Grigoriev I."/>
        </authorList>
    </citation>
    <scope>NUCLEOTIDE SEQUENCE</scope>
    <source>
        <strain evidence="1">CBS 183.55</strain>
    </source>
</reference>